<evidence type="ECO:0000256" key="1">
    <source>
        <dbReference type="SAM" id="MobiDB-lite"/>
    </source>
</evidence>
<accession>A0ABQ4XSD8</accession>
<evidence type="ECO:0000313" key="4">
    <source>
        <dbReference type="Proteomes" id="UP001151760"/>
    </source>
</evidence>
<dbReference type="CDD" id="cd09272">
    <property type="entry name" value="RNase_HI_RT_Ty1"/>
    <property type="match status" value="1"/>
</dbReference>
<dbReference type="EMBL" id="BQNB010009779">
    <property type="protein sequence ID" value="GJS68293.1"/>
    <property type="molecule type" value="Genomic_DNA"/>
</dbReference>
<gene>
    <name evidence="3" type="ORF">Tco_0682858</name>
</gene>
<sequence>MQSLEATGIFDDAYDDREEVGADADINNLETTMNVSSIPTTRIHKDHPIEQIIRDLHSASLTRRMSQQNLKELGLNPKRIEAIRLFLAYASFMGLIVYQMDVESAFLYGTIEEEVYVCQPLGFEDPQFPDKVYKVEKALYGLYQALRAWYETLSTYLLENGYRRGTIDKILFIKKDRCDIQLVQVYLDDIIFGSTKKSLIASIVDEDGIFISQDKYMADILKKFNFVIWFHVTPKVSHLHVVKRIFRYLKCQPKIGLGNQVDSNHLTWKPFYDSDYARAILDRKSTTGGCQFLGKRLISSQCKKQTIVANSTTEAEYVAAKNCCGQVSSDNPLEPPTTISIQPCFHPLSTTVATQHQKTYKSRRAKRGRDTEIPQSSGPLKKVGDEAVYTGEDDK</sequence>
<dbReference type="PANTHER" id="PTHR11439:SF495">
    <property type="entry name" value="REVERSE TRANSCRIPTASE, RNA-DEPENDENT DNA POLYMERASE-RELATED"/>
    <property type="match status" value="1"/>
</dbReference>
<proteinExistence type="predicted"/>
<dbReference type="InterPro" id="IPR013103">
    <property type="entry name" value="RVT_2"/>
</dbReference>
<dbReference type="Pfam" id="PF07727">
    <property type="entry name" value="RVT_2"/>
    <property type="match status" value="1"/>
</dbReference>
<comment type="caution">
    <text evidence="3">The sequence shown here is derived from an EMBL/GenBank/DDBJ whole genome shotgun (WGS) entry which is preliminary data.</text>
</comment>
<keyword evidence="4" id="KW-1185">Reference proteome</keyword>
<reference evidence="3" key="2">
    <citation type="submission" date="2022-01" db="EMBL/GenBank/DDBJ databases">
        <authorList>
            <person name="Yamashiro T."/>
            <person name="Shiraishi A."/>
            <person name="Satake H."/>
            <person name="Nakayama K."/>
        </authorList>
    </citation>
    <scope>NUCLEOTIDE SEQUENCE</scope>
</reference>
<feature type="compositionally biased region" description="Basic residues" evidence="1">
    <location>
        <begin position="358"/>
        <end position="367"/>
    </location>
</feature>
<feature type="domain" description="Reverse transcriptase Ty1/copia-type" evidence="2">
    <location>
        <begin position="78"/>
        <end position="201"/>
    </location>
</feature>
<dbReference type="InterPro" id="IPR043502">
    <property type="entry name" value="DNA/RNA_pol_sf"/>
</dbReference>
<protein>
    <submittedName>
        <fullName evidence="3">Ribonuclease H-like domain-containing protein</fullName>
    </submittedName>
</protein>
<evidence type="ECO:0000259" key="2">
    <source>
        <dbReference type="Pfam" id="PF07727"/>
    </source>
</evidence>
<name>A0ABQ4XSD8_9ASTR</name>
<organism evidence="3 4">
    <name type="scientific">Tanacetum coccineum</name>
    <dbReference type="NCBI Taxonomy" id="301880"/>
    <lineage>
        <taxon>Eukaryota</taxon>
        <taxon>Viridiplantae</taxon>
        <taxon>Streptophyta</taxon>
        <taxon>Embryophyta</taxon>
        <taxon>Tracheophyta</taxon>
        <taxon>Spermatophyta</taxon>
        <taxon>Magnoliopsida</taxon>
        <taxon>eudicotyledons</taxon>
        <taxon>Gunneridae</taxon>
        <taxon>Pentapetalae</taxon>
        <taxon>asterids</taxon>
        <taxon>campanulids</taxon>
        <taxon>Asterales</taxon>
        <taxon>Asteraceae</taxon>
        <taxon>Asteroideae</taxon>
        <taxon>Anthemideae</taxon>
        <taxon>Anthemidinae</taxon>
        <taxon>Tanacetum</taxon>
    </lineage>
</organism>
<dbReference type="PANTHER" id="PTHR11439">
    <property type="entry name" value="GAG-POL-RELATED RETROTRANSPOSON"/>
    <property type="match status" value="1"/>
</dbReference>
<evidence type="ECO:0000313" key="3">
    <source>
        <dbReference type="EMBL" id="GJS68293.1"/>
    </source>
</evidence>
<feature type="region of interest" description="Disordered" evidence="1">
    <location>
        <begin position="355"/>
        <end position="395"/>
    </location>
</feature>
<dbReference type="SUPFAM" id="SSF56672">
    <property type="entry name" value="DNA/RNA polymerases"/>
    <property type="match status" value="1"/>
</dbReference>
<dbReference type="Proteomes" id="UP001151760">
    <property type="component" value="Unassembled WGS sequence"/>
</dbReference>
<reference evidence="3" key="1">
    <citation type="journal article" date="2022" name="Int. J. Mol. Sci.">
        <title>Draft Genome of Tanacetum Coccineum: Genomic Comparison of Closely Related Tanacetum-Family Plants.</title>
        <authorList>
            <person name="Yamashiro T."/>
            <person name="Shiraishi A."/>
            <person name="Nakayama K."/>
            <person name="Satake H."/>
        </authorList>
    </citation>
    <scope>NUCLEOTIDE SEQUENCE</scope>
</reference>